<name>A0A506QH26_9GAMM</name>
<protein>
    <submittedName>
        <fullName evidence="1">YtfJ family protein</fullName>
    </submittedName>
</protein>
<sequence length="176" mass="19072">MIALLFSGFATADTLKTGQPVPPVSVAEKGEMVLNQGDIHYQRWNSQSLAGKVRLVIHVAGRLSAKEQSAPLIDAIQQARLPRDRFQTTTIVNTDDALPGSALFVVRSIAASKKADPWQQFIIDSSGVTAHRWQLQPESASVLVIDPQGIVRFAKDGALSTEDVASVMKQLRDLLG</sequence>
<dbReference type="EMBL" id="VHJA01000037">
    <property type="protein sequence ID" value="TPV45531.1"/>
    <property type="molecule type" value="Genomic_DNA"/>
</dbReference>
<dbReference type="NCBIfam" id="TIGR01626">
    <property type="entry name" value="ytfJ_HI0045"/>
    <property type="match status" value="1"/>
</dbReference>
<organism evidence="1 2">
    <name type="scientific">Pantoea deleyi</name>
    <dbReference type="NCBI Taxonomy" id="470932"/>
    <lineage>
        <taxon>Bacteria</taxon>
        <taxon>Pseudomonadati</taxon>
        <taxon>Pseudomonadota</taxon>
        <taxon>Gammaproteobacteria</taxon>
        <taxon>Enterobacterales</taxon>
        <taxon>Erwiniaceae</taxon>
        <taxon>Pantoea</taxon>
    </lineage>
</organism>
<reference evidence="1 2" key="1">
    <citation type="submission" date="2019-06" db="EMBL/GenBank/DDBJ databases">
        <title>Taxogenomics and systematics of the genus Pantoea.</title>
        <authorList>
            <person name="Tambong J.T."/>
        </authorList>
    </citation>
    <scope>NUCLEOTIDE SEQUENCE [LARGE SCALE GENOMIC DNA]</scope>
    <source>
        <strain evidence="1 2">LMG 24200</strain>
    </source>
</reference>
<proteinExistence type="predicted"/>
<dbReference type="Pfam" id="PF09695">
    <property type="entry name" value="YtfJ_HI0045"/>
    <property type="match status" value="1"/>
</dbReference>
<gene>
    <name evidence="1" type="ORF">FJW01_04520</name>
</gene>
<keyword evidence="2" id="KW-1185">Reference proteome</keyword>
<accession>A0A506QH26</accession>
<dbReference type="Proteomes" id="UP000317747">
    <property type="component" value="Unassembled WGS sequence"/>
</dbReference>
<evidence type="ECO:0000313" key="1">
    <source>
        <dbReference type="EMBL" id="TPV45531.1"/>
    </source>
</evidence>
<dbReference type="Gene3D" id="3.40.30.10">
    <property type="entry name" value="Glutaredoxin"/>
    <property type="match status" value="1"/>
</dbReference>
<comment type="caution">
    <text evidence="1">The sequence shown here is derived from an EMBL/GenBank/DDBJ whole genome shotgun (WGS) entry which is preliminary data.</text>
</comment>
<dbReference type="RefSeq" id="WP_128086627.1">
    <property type="nucleotide sequence ID" value="NZ_CP071407.1"/>
</dbReference>
<dbReference type="InterPro" id="IPR006513">
    <property type="entry name" value="YtfJ_HI0045"/>
</dbReference>
<dbReference type="AlphaFoldDB" id="A0A506QH26"/>
<dbReference type="OrthoDB" id="5689995at2"/>
<evidence type="ECO:0000313" key="2">
    <source>
        <dbReference type="Proteomes" id="UP000317747"/>
    </source>
</evidence>